<feature type="chain" id="PRO_5031112902" evidence="1">
    <location>
        <begin position="23"/>
        <end position="124"/>
    </location>
</feature>
<sequence>MKTTVRLCAIFAAASITAVAYAEPTVVYAKKDMPDAEYLAIMKAWKQRCADLAAGEGQPALQKACMDGVMDGVKEIVALGKDDTISAQMWDVCKAESGFNYSNDFHAWAACMRIARTRPGLRDY</sequence>
<feature type="signal peptide" evidence="1">
    <location>
        <begin position="1"/>
        <end position="22"/>
    </location>
</feature>
<organism evidence="2 3">
    <name type="scientific">Paraburkholderia antibiotica</name>
    <dbReference type="NCBI Taxonomy" id="2728839"/>
    <lineage>
        <taxon>Bacteria</taxon>
        <taxon>Pseudomonadati</taxon>
        <taxon>Pseudomonadota</taxon>
        <taxon>Betaproteobacteria</taxon>
        <taxon>Burkholderiales</taxon>
        <taxon>Burkholderiaceae</taxon>
        <taxon>Paraburkholderia</taxon>
    </lineage>
</organism>
<name>A0A7Y0FGF1_9BURK</name>
<proteinExistence type="predicted"/>
<evidence type="ECO:0000256" key="1">
    <source>
        <dbReference type="SAM" id="SignalP"/>
    </source>
</evidence>
<keyword evidence="1" id="KW-0732">Signal</keyword>
<dbReference type="AlphaFoldDB" id="A0A7Y0FGF1"/>
<gene>
    <name evidence="2" type="ORF">HHL14_29540</name>
</gene>
<comment type="caution">
    <text evidence="2">The sequence shown here is derived from an EMBL/GenBank/DDBJ whole genome shotgun (WGS) entry which is preliminary data.</text>
</comment>
<accession>A0A7Y0FGF1</accession>
<evidence type="ECO:0000313" key="2">
    <source>
        <dbReference type="EMBL" id="NML34954.1"/>
    </source>
</evidence>
<protein>
    <submittedName>
        <fullName evidence="2">Uncharacterized protein</fullName>
    </submittedName>
</protein>
<dbReference type="RefSeq" id="WP_169501139.1">
    <property type="nucleotide sequence ID" value="NZ_JABBFZ010000027.1"/>
</dbReference>
<dbReference type="Proteomes" id="UP000583127">
    <property type="component" value="Unassembled WGS sequence"/>
</dbReference>
<dbReference type="EMBL" id="JABBFZ010000027">
    <property type="protein sequence ID" value="NML34954.1"/>
    <property type="molecule type" value="Genomic_DNA"/>
</dbReference>
<evidence type="ECO:0000313" key="3">
    <source>
        <dbReference type="Proteomes" id="UP000583127"/>
    </source>
</evidence>
<keyword evidence="3" id="KW-1185">Reference proteome</keyword>
<reference evidence="2 3" key="1">
    <citation type="submission" date="2020-04" db="EMBL/GenBank/DDBJ databases">
        <title>Paraburkholderia sp. G-4-1-8 isolated from soil.</title>
        <authorList>
            <person name="Dahal R.H."/>
        </authorList>
    </citation>
    <scope>NUCLEOTIDE SEQUENCE [LARGE SCALE GENOMIC DNA]</scope>
    <source>
        <strain evidence="2 3">G-4-1-8</strain>
    </source>
</reference>